<reference evidence="9 10" key="1">
    <citation type="submission" date="2018-07" db="EMBL/GenBank/DDBJ databases">
        <title>Diversity of Mesorhizobium strains in Brazil.</title>
        <authorList>
            <person name="Helene L.C.F."/>
            <person name="Dall'Agnol R."/>
            <person name="Delamuta J.R.M."/>
            <person name="Hungria M."/>
        </authorList>
    </citation>
    <scope>NUCLEOTIDE SEQUENCE [LARGE SCALE GENOMIC DNA]</scope>
    <source>
        <strain evidence="9 10">AC99b</strain>
    </source>
</reference>
<keyword evidence="3 7" id="KW-0812">Transmembrane</keyword>
<evidence type="ECO:0000256" key="5">
    <source>
        <dbReference type="ARBA" id="ARBA00023136"/>
    </source>
</evidence>
<feature type="domain" description="Polysaccharide chain length determinant N-terminal" evidence="8">
    <location>
        <begin position="43"/>
        <end position="126"/>
    </location>
</feature>
<feature type="compositionally biased region" description="Polar residues" evidence="6">
    <location>
        <begin position="138"/>
        <end position="152"/>
    </location>
</feature>
<dbReference type="InterPro" id="IPR027417">
    <property type="entry name" value="P-loop_NTPase"/>
</dbReference>
<gene>
    <name evidence="9" type="ORF">DPM33_00995</name>
</gene>
<keyword evidence="10" id="KW-1185">Reference proteome</keyword>
<dbReference type="Proteomes" id="UP000251558">
    <property type="component" value="Unassembled WGS sequence"/>
</dbReference>
<keyword evidence="4 7" id="KW-1133">Transmembrane helix</keyword>
<evidence type="ECO:0000259" key="8">
    <source>
        <dbReference type="Pfam" id="PF02706"/>
    </source>
</evidence>
<dbReference type="RefSeq" id="WP_112095041.1">
    <property type="nucleotide sequence ID" value="NZ_QMBP01000001.1"/>
</dbReference>
<dbReference type="InterPro" id="IPR050445">
    <property type="entry name" value="Bact_polysacc_biosynth/exp"/>
</dbReference>
<evidence type="ECO:0000256" key="2">
    <source>
        <dbReference type="ARBA" id="ARBA00022475"/>
    </source>
</evidence>
<proteinExistence type="predicted"/>
<dbReference type="Gene3D" id="3.40.50.300">
    <property type="entry name" value="P-loop containing nucleotide triphosphate hydrolases"/>
    <property type="match status" value="1"/>
</dbReference>
<keyword evidence="5 7" id="KW-0472">Membrane</keyword>
<evidence type="ECO:0000256" key="7">
    <source>
        <dbReference type="SAM" id="Phobius"/>
    </source>
</evidence>
<dbReference type="Pfam" id="PF02706">
    <property type="entry name" value="Wzz"/>
    <property type="match status" value="1"/>
</dbReference>
<evidence type="ECO:0000256" key="4">
    <source>
        <dbReference type="ARBA" id="ARBA00022989"/>
    </source>
</evidence>
<dbReference type="AlphaFoldDB" id="A0A330HXV5"/>
<dbReference type="InterPro" id="IPR003856">
    <property type="entry name" value="LPS_length_determ_N"/>
</dbReference>
<dbReference type="SUPFAM" id="SSF52540">
    <property type="entry name" value="P-loop containing nucleoside triphosphate hydrolases"/>
    <property type="match status" value="1"/>
</dbReference>
<keyword evidence="2" id="KW-1003">Cell membrane</keyword>
<evidence type="ECO:0000313" key="9">
    <source>
        <dbReference type="EMBL" id="RAZ92512.1"/>
    </source>
</evidence>
<organism evidence="9 10">
    <name type="scientific">Mesorhizobium hawassense</name>
    <dbReference type="NCBI Taxonomy" id="1209954"/>
    <lineage>
        <taxon>Bacteria</taxon>
        <taxon>Pseudomonadati</taxon>
        <taxon>Pseudomonadota</taxon>
        <taxon>Alphaproteobacteria</taxon>
        <taxon>Hyphomicrobiales</taxon>
        <taxon>Phyllobacteriaceae</taxon>
        <taxon>Mesorhizobium</taxon>
    </lineage>
</organism>
<dbReference type="PANTHER" id="PTHR32309">
    <property type="entry name" value="TYROSINE-PROTEIN KINASE"/>
    <property type="match status" value="1"/>
</dbReference>
<evidence type="ECO:0000313" key="10">
    <source>
        <dbReference type="Proteomes" id="UP000251558"/>
    </source>
</evidence>
<dbReference type="GO" id="GO:0005886">
    <property type="term" value="C:plasma membrane"/>
    <property type="evidence" value="ECO:0007669"/>
    <property type="project" value="UniProtKB-SubCell"/>
</dbReference>
<accession>A0A330HXV5</accession>
<sequence>MAGSAVSRIKLPRAVPPPVPTVVESRERMRPRREYEPPTPTHELVAVLARRKWLILAFAVIGGILAAIVGLARPVMFEATSQLIIDAPARSSVAPGGSSAQDLIDSSIDDHITMLSSQGHLRRVATALHTIEGGAPGASNTETSGSGTNAPSKQSIAAGIVERLWPQNGQAAVDPDLKQLRNRIRIGQELRSRIISVAFADEDPARAALVANTFAQVYIDELAKRRLAEDKQDLDAVVASLPGVQNDLIAATDRLEKYRLSHGAVDQGSADNAARERADLSQQISMSRADLAAMESRLQHIQDLRKQGAPVASLAEALGAPELADLAARQASAPADKDLAAAIENEIRQGLAKVEAEVSTYRAQVGALEDRQNVLDAVGADTASRLSGLRALEPQVTLLTQRYNELLSRQQDLTRRIAAPSAGVSILSPAWPPSKPQTLPPVFLVPPGMIAFAILGAVLVLIRNRSNRTLRGEAETEAALRVPCVGMIPEPGKIAMKQMRELILDQPKSAYSRAVTSLLVTAAPNQARTRSSQAILVASSLRYDGANELAWSLALAATRLGGPVLLIDLERTHHQLTQEFIRQAGGPKAYRSFGDFISNRCSLEDAVVTVPGAGVDLMTVAPGDDLLGLLTRVDSLECRDELRAEYSLVIINGPSGLAGPEARLLTNWADAILLAVRWDKTPRDIARGVLELLQRDGAVSVPTGSVLTRVDLKRHAKYRFGDSADLLLARIP</sequence>
<evidence type="ECO:0000256" key="3">
    <source>
        <dbReference type="ARBA" id="ARBA00022692"/>
    </source>
</evidence>
<evidence type="ECO:0000256" key="6">
    <source>
        <dbReference type="SAM" id="MobiDB-lite"/>
    </source>
</evidence>
<comment type="subcellular location">
    <subcellularLocation>
        <location evidence="1">Cell membrane</location>
        <topology evidence="1">Multi-pass membrane protein</topology>
    </subcellularLocation>
</comment>
<feature type="region of interest" description="Disordered" evidence="6">
    <location>
        <begin position="132"/>
        <end position="152"/>
    </location>
</feature>
<feature type="transmembrane region" description="Helical" evidence="7">
    <location>
        <begin position="442"/>
        <end position="462"/>
    </location>
</feature>
<feature type="transmembrane region" description="Helical" evidence="7">
    <location>
        <begin position="53"/>
        <end position="72"/>
    </location>
</feature>
<dbReference type="PANTHER" id="PTHR32309:SF31">
    <property type="entry name" value="CAPSULAR EXOPOLYSACCHARIDE FAMILY"/>
    <property type="match status" value="1"/>
</dbReference>
<evidence type="ECO:0000256" key="1">
    <source>
        <dbReference type="ARBA" id="ARBA00004651"/>
    </source>
</evidence>
<protein>
    <submittedName>
        <fullName evidence="9">Exopolysaccharide biosynthesis protein</fullName>
    </submittedName>
</protein>
<dbReference type="OrthoDB" id="230260at2"/>
<comment type="caution">
    <text evidence="9">The sequence shown here is derived from an EMBL/GenBank/DDBJ whole genome shotgun (WGS) entry which is preliminary data.</text>
</comment>
<dbReference type="EMBL" id="QMBP01000001">
    <property type="protein sequence ID" value="RAZ92512.1"/>
    <property type="molecule type" value="Genomic_DNA"/>
</dbReference>
<name>A0A330HXV5_9HYPH</name>